<dbReference type="Proteomes" id="UP000887565">
    <property type="component" value="Unplaced"/>
</dbReference>
<keyword evidence="1" id="KW-1185">Reference proteome</keyword>
<accession>A0A915IIS5</accession>
<sequence>MGEKMAIPTSKMGEIKIDWIRIFMSRNRQNRQLLFHGEKVEDCPLMSRYGLYCIMNDDGIVPAILDKDMWITFNRSVAKTYLSLSNFKQGILPIHQIHIGEETGPILAVYSQSMRSRVGVEKKNMQNVNNNSFNNDLFVTL</sequence>
<reference evidence="2" key="1">
    <citation type="submission" date="2022-11" db="UniProtKB">
        <authorList>
            <consortium name="WormBaseParasite"/>
        </authorList>
    </citation>
    <scope>IDENTIFICATION</scope>
</reference>
<protein>
    <submittedName>
        <fullName evidence="2">Ubiquitin-like domain-containing protein</fullName>
    </submittedName>
</protein>
<dbReference type="AlphaFoldDB" id="A0A915IIS5"/>
<name>A0A915IIS5_ROMCU</name>
<dbReference type="WBParaSite" id="nRc.2.0.1.t13277-RA">
    <property type="protein sequence ID" value="nRc.2.0.1.t13277-RA"/>
    <property type="gene ID" value="nRc.2.0.1.g13277"/>
</dbReference>
<evidence type="ECO:0000313" key="2">
    <source>
        <dbReference type="WBParaSite" id="nRc.2.0.1.t13277-RA"/>
    </source>
</evidence>
<evidence type="ECO:0000313" key="1">
    <source>
        <dbReference type="Proteomes" id="UP000887565"/>
    </source>
</evidence>
<proteinExistence type="predicted"/>
<organism evidence="1 2">
    <name type="scientific">Romanomermis culicivorax</name>
    <name type="common">Nematode worm</name>
    <dbReference type="NCBI Taxonomy" id="13658"/>
    <lineage>
        <taxon>Eukaryota</taxon>
        <taxon>Metazoa</taxon>
        <taxon>Ecdysozoa</taxon>
        <taxon>Nematoda</taxon>
        <taxon>Enoplea</taxon>
        <taxon>Dorylaimia</taxon>
        <taxon>Mermithida</taxon>
        <taxon>Mermithoidea</taxon>
        <taxon>Mermithidae</taxon>
        <taxon>Romanomermis</taxon>
    </lineage>
</organism>